<dbReference type="InterPro" id="IPR032675">
    <property type="entry name" value="LRR_dom_sf"/>
</dbReference>
<evidence type="ECO:0000313" key="3">
    <source>
        <dbReference type="EMBL" id="EAY06085.1"/>
    </source>
</evidence>
<dbReference type="AlphaFoldDB" id="A2EML5"/>
<dbReference type="STRING" id="5722.A2EML5"/>
<dbReference type="SMART" id="SM00368">
    <property type="entry name" value="LRR_RI"/>
    <property type="match status" value="9"/>
</dbReference>
<proteinExistence type="predicted"/>
<feature type="compositionally biased region" description="Basic residues" evidence="2">
    <location>
        <begin position="594"/>
        <end position="610"/>
    </location>
</feature>
<reference evidence="3" key="1">
    <citation type="submission" date="2006-10" db="EMBL/GenBank/DDBJ databases">
        <authorList>
            <person name="Amadeo P."/>
            <person name="Zhao Q."/>
            <person name="Wortman J."/>
            <person name="Fraser-Liggett C."/>
            <person name="Carlton J."/>
        </authorList>
    </citation>
    <scope>NUCLEOTIDE SEQUENCE</scope>
    <source>
        <strain evidence="3">G3</strain>
    </source>
</reference>
<dbReference type="VEuPathDB" id="TrichDB:TVAGG3_0809880"/>
<evidence type="ECO:0000256" key="2">
    <source>
        <dbReference type="SAM" id="MobiDB-lite"/>
    </source>
</evidence>
<dbReference type="Gene3D" id="3.80.10.10">
    <property type="entry name" value="Ribonuclease Inhibitor"/>
    <property type="match status" value="3"/>
</dbReference>
<dbReference type="Pfam" id="PF13516">
    <property type="entry name" value="LRR_6"/>
    <property type="match status" value="5"/>
</dbReference>
<dbReference type="InterPro" id="IPR001611">
    <property type="entry name" value="Leu-rich_rpt"/>
</dbReference>
<evidence type="ECO:0000256" key="1">
    <source>
        <dbReference type="SAM" id="Coils"/>
    </source>
</evidence>
<dbReference type="SMR" id="A2EML5"/>
<dbReference type="OMA" id="NNIGHES"/>
<dbReference type="OrthoDB" id="120976at2759"/>
<dbReference type="EMBL" id="DS113432">
    <property type="protein sequence ID" value="EAY06085.1"/>
    <property type="molecule type" value="Genomic_DNA"/>
</dbReference>
<dbReference type="PANTHER" id="PTHR24114">
    <property type="entry name" value="LEUCINE RICH REPEAT FAMILY PROTEIN"/>
    <property type="match status" value="1"/>
</dbReference>
<accession>A2EML5</accession>
<feature type="coiled-coil region" evidence="1">
    <location>
        <begin position="398"/>
        <end position="567"/>
    </location>
</feature>
<dbReference type="eggNOG" id="KOG4308">
    <property type="taxonomic scope" value="Eukaryota"/>
</dbReference>
<dbReference type="PANTHER" id="PTHR24114:SF2">
    <property type="entry name" value="F-BOX DOMAIN-CONTAINING PROTEIN-RELATED"/>
    <property type="match status" value="1"/>
</dbReference>
<dbReference type="VEuPathDB" id="TrichDB:TVAG_349380"/>
<keyword evidence="4" id="KW-1185">Reference proteome</keyword>
<reference evidence="3" key="2">
    <citation type="journal article" date="2007" name="Science">
        <title>Draft genome sequence of the sexually transmitted pathogen Trichomonas vaginalis.</title>
        <authorList>
            <person name="Carlton J.M."/>
            <person name="Hirt R.P."/>
            <person name="Silva J.C."/>
            <person name="Delcher A.L."/>
            <person name="Schatz M."/>
            <person name="Zhao Q."/>
            <person name="Wortman J.R."/>
            <person name="Bidwell S.L."/>
            <person name="Alsmark U.C.M."/>
            <person name="Besteiro S."/>
            <person name="Sicheritz-Ponten T."/>
            <person name="Noel C.J."/>
            <person name="Dacks J.B."/>
            <person name="Foster P.G."/>
            <person name="Simillion C."/>
            <person name="Van de Peer Y."/>
            <person name="Miranda-Saavedra D."/>
            <person name="Barton G.J."/>
            <person name="Westrop G.D."/>
            <person name="Mueller S."/>
            <person name="Dessi D."/>
            <person name="Fiori P.L."/>
            <person name="Ren Q."/>
            <person name="Paulsen I."/>
            <person name="Zhang H."/>
            <person name="Bastida-Corcuera F.D."/>
            <person name="Simoes-Barbosa A."/>
            <person name="Brown M.T."/>
            <person name="Hayes R.D."/>
            <person name="Mukherjee M."/>
            <person name="Okumura C.Y."/>
            <person name="Schneider R."/>
            <person name="Smith A.J."/>
            <person name="Vanacova S."/>
            <person name="Villalvazo M."/>
            <person name="Haas B.J."/>
            <person name="Pertea M."/>
            <person name="Feldblyum T.V."/>
            <person name="Utterback T.R."/>
            <person name="Shu C.L."/>
            <person name="Osoegawa K."/>
            <person name="de Jong P.J."/>
            <person name="Hrdy I."/>
            <person name="Horvathova L."/>
            <person name="Zubacova Z."/>
            <person name="Dolezal P."/>
            <person name="Malik S.B."/>
            <person name="Logsdon J.M. Jr."/>
            <person name="Henze K."/>
            <person name="Gupta A."/>
            <person name="Wang C.C."/>
            <person name="Dunne R.L."/>
            <person name="Upcroft J.A."/>
            <person name="Upcroft P."/>
            <person name="White O."/>
            <person name="Salzberg S.L."/>
            <person name="Tang P."/>
            <person name="Chiu C.-H."/>
            <person name="Lee Y.-S."/>
            <person name="Embley T.M."/>
            <person name="Coombs G.H."/>
            <person name="Mottram J.C."/>
            <person name="Tachezy J."/>
            <person name="Fraser-Liggett C.M."/>
            <person name="Johnson P.J."/>
        </authorList>
    </citation>
    <scope>NUCLEOTIDE SEQUENCE [LARGE SCALE GENOMIC DNA]</scope>
    <source>
        <strain evidence="3">G3</strain>
    </source>
</reference>
<dbReference type="KEGG" id="tva:4763960"/>
<sequence>MELFSKVLLNTPYLILDLSLNLLQEAGAISIAKYLEADPNLISLDLRSAGINIVGTKVIFTALQNNNHLCIINLSAIDGTNRNRLDTDGSRGLARCLYNNKILTEINVSLCSVTTEGAHMIGVSLTNNDSLTYLNLASNDLGAKGIEAMLKEGSFGSLETIILSKNLINCSISKLLCNRILSAPKLRHIDLSDNQLNEKFLTRLESIMNQGCKLESINLARNNIGHESLYALEMLIRSLTCLKKLILSGNPLKDEGIAQIKDYLIKNKSLVQIDFSNCGLRDAGAKTIAEIIIGNKTLEIINISSNVIGNEGGISIAKSLLANTTISEIYIRDNELKDDAAYEFVNSISHSMNIVTIDLAYNDFSYTALDSWNKCLNQHKIDIENRVPELAKGKIGELKQEEQHLSDLHSNIDMEEKNLNNIKVQLENMKVLYKETEEKYTEEIAKQTQLLHEKTQILEDLRNKSATRSNDFVSLKIKYEKEEQELHRNLSKEITQANQAVERQNSTELKYDKTRNEAFGKLSDARLKLSVAKDQLKQLIQEAHILQDKLEKEQEDAEDAEAQETQKVVAKITADQEEHPLNSILKSMEEQRLSRRSKKKLKKAKSKKFQ</sequence>
<dbReference type="InterPro" id="IPR052394">
    <property type="entry name" value="LRR-containing"/>
</dbReference>
<gene>
    <name evidence="3" type="ORF">TVAG_349380</name>
</gene>
<dbReference type="RefSeq" id="XP_001318308.1">
    <property type="nucleotide sequence ID" value="XM_001318273.1"/>
</dbReference>
<name>A2EML5_TRIV3</name>
<keyword evidence="1" id="KW-0175">Coiled coil</keyword>
<dbReference type="InParanoid" id="A2EML5"/>
<evidence type="ECO:0000313" key="4">
    <source>
        <dbReference type="Proteomes" id="UP000001542"/>
    </source>
</evidence>
<feature type="region of interest" description="Disordered" evidence="2">
    <location>
        <begin position="573"/>
        <end position="610"/>
    </location>
</feature>
<dbReference type="SUPFAM" id="SSF52047">
    <property type="entry name" value="RNI-like"/>
    <property type="match status" value="1"/>
</dbReference>
<dbReference type="Proteomes" id="UP000001542">
    <property type="component" value="Unassembled WGS sequence"/>
</dbReference>
<organism evidence="3 4">
    <name type="scientific">Trichomonas vaginalis (strain ATCC PRA-98 / G3)</name>
    <dbReference type="NCBI Taxonomy" id="412133"/>
    <lineage>
        <taxon>Eukaryota</taxon>
        <taxon>Metamonada</taxon>
        <taxon>Parabasalia</taxon>
        <taxon>Trichomonadida</taxon>
        <taxon>Trichomonadidae</taxon>
        <taxon>Trichomonas</taxon>
    </lineage>
</organism>
<protein>
    <submittedName>
        <fullName evidence="3">Leucine Rich Repeat family protein</fullName>
    </submittedName>
</protein>